<dbReference type="InterPro" id="IPR001633">
    <property type="entry name" value="EAL_dom"/>
</dbReference>
<dbReference type="Pfam" id="PF00990">
    <property type="entry name" value="GGDEF"/>
    <property type="match status" value="1"/>
</dbReference>
<dbReference type="Gene3D" id="3.30.450.40">
    <property type="match status" value="1"/>
</dbReference>
<dbReference type="CDD" id="cd00130">
    <property type="entry name" value="PAS"/>
    <property type="match status" value="2"/>
</dbReference>
<dbReference type="SUPFAM" id="SSF55073">
    <property type="entry name" value="Nucleotide cyclase"/>
    <property type="match status" value="1"/>
</dbReference>
<dbReference type="PANTHER" id="PTHR44757:SF2">
    <property type="entry name" value="BIOFILM ARCHITECTURE MAINTENANCE PROTEIN MBAA"/>
    <property type="match status" value="1"/>
</dbReference>
<dbReference type="SMART" id="SM00267">
    <property type="entry name" value="GGDEF"/>
    <property type="match status" value="1"/>
</dbReference>
<dbReference type="InterPro" id="IPR000160">
    <property type="entry name" value="GGDEF_dom"/>
</dbReference>
<evidence type="ECO:0000259" key="1">
    <source>
        <dbReference type="PROSITE" id="PS50112"/>
    </source>
</evidence>
<dbReference type="SUPFAM" id="SSF55781">
    <property type="entry name" value="GAF domain-like"/>
    <property type="match status" value="1"/>
</dbReference>
<feature type="domain" description="PAS" evidence="1">
    <location>
        <begin position="18"/>
        <end position="63"/>
    </location>
</feature>
<dbReference type="SUPFAM" id="SSF55785">
    <property type="entry name" value="PYP-like sensor domain (PAS domain)"/>
    <property type="match status" value="2"/>
</dbReference>
<dbReference type="InterPro" id="IPR000014">
    <property type="entry name" value="PAS"/>
</dbReference>
<dbReference type="NCBIfam" id="TIGR00254">
    <property type="entry name" value="GGDEF"/>
    <property type="match status" value="1"/>
</dbReference>
<evidence type="ECO:0000313" key="4">
    <source>
        <dbReference type="EMBL" id="WIM99663.1"/>
    </source>
</evidence>
<dbReference type="SMART" id="SM00086">
    <property type="entry name" value="PAC"/>
    <property type="match status" value="2"/>
</dbReference>
<dbReference type="PROSITE" id="PS50112">
    <property type="entry name" value="PAS"/>
    <property type="match status" value="2"/>
</dbReference>
<dbReference type="CDD" id="cd01949">
    <property type="entry name" value="GGDEF"/>
    <property type="match status" value="1"/>
</dbReference>
<dbReference type="Proteomes" id="UP001240150">
    <property type="component" value="Chromosome"/>
</dbReference>
<dbReference type="RefSeq" id="WP_284921100.1">
    <property type="nucleotide sequence ID" value="NZ_CP126980.1"/>
</dbReference>
<organism evidence="4 5">
    <name type="scientific">Actinoplanes oblitus</name>
    <dbReference type="NCBI Taxonomy" id="3040509"/>
    <lineage>
        <taxon>Bacteria</taxon>
        <taxon>Bacillati</taxon>
        <taxon>Actinomycetota</taxon>
        <taxon>Actinomycetes</taxon>
        <taxon>Micromonosporales</taxon>
        <taxon>Micromonosporaceae</taxon>
        <taxon>Actinoplanes</taxon>
    </lineage>
</organism>
<accession>A0ABY8WRE5</accession>
<protein>
    <submittedName>
        <fullName evidence="4">EAL domain-containing protein</fullName>
    </submittedName>
</protein>
<dbReference type="PROSITE" id="PS50883">
    <property type="entry name" value="EAL"/>
    <property type="match status" value="1"/>
</dbReference>
<dbReference type="SUPFAM" id="SSF141868">
    <property type="entry name" value="EAL domain-like"/>
    <property type="match status" value="1"/>
</dbReference>
<dbReference type="Gene3D" id="3.20.20.450">
    <property type="entry name" value="EAL domain"/>
    <property type="match status" value="1"/>
</dbReference>
<sequence>MIEDSSRTQPPPEVRAEAGARLRAAFDNASTGLTVVDDSGRYVEVNRAFAELLGYRVDELLGRHFGEVTLAGEHDSDVAMMGELISGTRRSVVREKQYRHRDGTLLVALVSSYLVQQGDDTSWQLLSTIESLTEERAAQQRLIETRTAADGIVTLDDTGIVVAWNHGAERVFGHPAADMLGRPLDRLVPPRLRAAYAARLGGLLAGDDSLLGRTVEVAARHADGRELLTELSLSTWQHDGHPRFTAIARDVTVKRRAEQAAALIRHAAVTANSANSFIEAAAEVVRQVCTRLGWLAGQAWTAGGGPVVWHVGDHPHATPGPASGCGLRLLAERGSAPTEQQLAFGAVARVSGPEGLRQMGPAVPECGIGFAVAVPVLAGGEVTGMLGFYLPADCPAPEHDLIQALEQIGLALGRVVERQRTSEALAWQATHDPVTDLANRRLLLDHIRRIRQADGRQAALLLINLDRFRLINDALGYALGDQVLRLAGDRLRAAVGAEDLVARLSADEFVVVATMPGTPSPAGSPFLPLADRLLHELRQPLAIGGHELMLRASVGIRAVTGDDPDHFPAAVLRDADAALRQAKNRGKDQVVVFDGAMAGTAKRRMDDEIALARAITDEQLVLHYQPIIALDTGRPVGAEALVRWHRPGHGMQAPDRFIPMAEESGLIVDLGRWVLHQACRDAAGWPHQAPIMADASVSVNVSARQLTHPRFLADLQTALAETGLAPERLILEITETALISEPEAAMETLHAVRACGVQLALDDFGTGYSSLSYVQKLPATILKIDKSFVDPISGPGAGTALSEVVVKLAEAIGMRTVAEGVESPEQATALRLLGCHRGQGYTWSRPVPNAELREVAMRLAGVAGLPRSAT</sequence>
<dbReference type="InterPro" id="IPR043128">
    <property type="entry name" value="Rev_trsase/Diguanyl_cyclase"/>
</dbReference>
<proteinExistence type="predicted"/>
<name>A0ABY8WRE5_9ACTN</name>
<dbReference type="InterPro" id="IPR013656">
    <property type="entry name" value="PAS_4"/>
</dbReference>
<dbReference type="CDD" id="cd01948">
    <property type="entry name" value="EAL"/>
    <property type="match status" value="1"/>
</dbReference>
<keyword evidence="5" id="KW-1185">Reference proteome</keyword>
<dbReference type="Gene3D" id="3.30.70.270">
    <property type="match status" value="1"/>
</dbReference>
<dbReference type="PANTHER" id="PTHR44757">
    <property type="entry name" value="DIGUANYLATE CYCLASE DGCP"/>
    <property type="match status" value="1"/>
</dbReference>
<dbReference type="Gene3D" id="3.30.450.20">
    <property type="entry name" value="PAS domain"/>
    <property type="match status" value="2"/>
</dbReference>
<dbReference type="PROSITE" id="PS50887">
    <property type="entry name" value="GGDEF"/>
    <property type="match status" value="1"/>
</dbReference>
<dbReference type="EMBL" id="CP126980">
    <property type="protein sequence ID" value="WIM99663.1"/>
    <property type="molecule type" value="Genomic_DNA"/>
</dbReference>
<dbReference type="SMART" id="SM00091">
    <property type="entry name" value="PAS"/>
    <property type="match status" value="2"/>
</dbReference>
<dbReference type="NCBIfam" id="TIGR00229">
    <property type="entry name" value="sensory_box"/>
    <property type="match status" value="2"/>
</dbReference>
<dbReference type="Pfam" id="PF13426">
    <property type="entry name" value="PAS_9"/>
    <property type="match status" value="1"/>
</dbReference>
<feature type="domain" description="GGDEF" evidence="3">
    <location>
        <begin position="456"/>
        <end position="595"/>
    </location>
</feature>
<gene>
    <name evidence="4" type="ORF">ACTOB_003323</name>
</gene>
<reference evidence="4 5" key="1">
    <citation type="submission" date="2023-06" db="EMBL/GenBank/DDBJ databases">
        <authorList>
            <person name="Yushchuk O."/>
            <person name="Binda E."/>
            <person name="Ruckert-Reed C."/>
            <person name="Fedorenko V."/>
            <person name="Kalinowski J."/>
            <person name="Marinelli F."/>
        </authorList>
    </citation>
    <scope>NUCLEOTIDE SEQUENCE [LARGE SCALE GENOMIC DNA]</scope>
    <source>
        <strain evidence="4 5">NRRL 3884</strain>
    </source>
</reference>
<dbReference type="Pfam" id="PF08448">
    <property type="entry name" value="PAS_4"/>
    <property type="match status" value="1"/>
</dbReference>
<dbReference type="InterPro" id="IPR035965">
    <property type="entry name" value="PAS-like_dom_sf"/>
</dbReference>
<feature type="domain" description="PAS" evidence="1">
    <location>
        <begin position="135"/>
        <end position="207"/>
    </location>
</feature>
<evidence type="ECO:0000259" key="3">
    <source>
        <dbReference type="PROSITE" id="PS50887"/>
    </source>
</evidence>
<dbReference type="SMART" id="SM00052">
    <property type="entry name" value="EAL"/>
    <property type="match status" value="1"/>
</dbReference>
<dbReference type="InterPro" id="IPR035919">
    <property type="entry name" value="EAL_sf"/>
</dbReference>
<dbReference type="Pfam" id="PF00563">
    <property type="entry name" value="EAL"/>
    <property type="match status" value="1"/>
</dbReference>
<feature type="domain" description="EAL" evidence="2">
    <location>
        <begin position="604"/>
        <end position="860"/>
    </location>
</feature>
<evidence type="ECO:0000313" key="5">
    <source>
        <dbReference type="Proteomes" id="UP001240150"/>
    </source>
</evidence>
<dbReference type="InterPro" id="IPR001610">
    <property type="entry name" value="PAC"/>
</dbReference>
<dbReference type="InterPro" id="IPR052155">
    <property type="entry name" value="Biofilm_reg_signaling"/>
</dbReference>
<dbReference type="InterPro" id="IPR029787">
    <property type="entry name" value="Nucleotide_cyclase"/>
</dbReference>
<evidence type="ECO:0000259" key="2">
    <source>
        <dbReference type="PROSITE" id="PS50883"/>
    </source>
</evidence>
<dbReference type="InterPro" id="IPR029016">
    <property type="entry name" value="GAF-like_dom_sf"/>
</dbReference>